<feature type="region of interest" description="Disordered" evidence="1">
    <location>
        <begin position="910"/>
        <end position="934"/>
    </location>
</feature>
<dbReference type="VEuPathDB" id="FungiDB:F4678DRAFT_458226"/>
<sequence>MLSANTVFTHPPLAFDAFCLPTGWSGTRDAPVAPVATCRCSSLPVFAFTTTTSRCQSPSNDFVPSSTYSRRTVFFPWTMPLAILTPDSPSPYSRSHSLRVARGKSWVKALTTSATVKLNRTDPVDFGLDRLDPLPDEKSDSEDVWKALDDIAAFRLSLGNDDELSRHSFDLPRFSLCQGDFGIREETRVPLTLTSRPFHKWMKNLHRRARRSSAGSNITEPFPEYLFAEGPERFDSHRKSSSGSSSFGFVAAVKSATVSLASASVITHQRRHATRSSVHTRTDLSSRGSISAQRMSEDSTYFERSSQVDPAVTERLLQRRRILEELITTEESYIGDIRFLMNVYVTILASLPTLQHGLRSSINQNLTDIIELHEEILGELHRVVPDSEYTQPEYIAVEQSPKPSQEHHRWHSLDSVPEERGGRSWLHSVPSVIAEPNVAAEVNRFLIYEEYGARYELMIKDIASTHRMLPNWGEYQKGIEALAASLNALNSHLGHSKKSLTIGDLLVKPIQRICRYPLLFSELLKYTPVCDCPSSHMEIESVLIRLRETTAEINRATDDPGIKASLEQTWLLQDRLVFPNQRLSAASKSKIRSLGQIRLCGALYVCWQTREGVTGQYMASLLYKDYLCLATVGKADQVYTIQACISLDSIRVEEADNGRGLQCHTAPFSWKLVFECDHQLYEMIMTACSPKEEVEWRMRLSDIKRPESHGQPSSAFYSSNSLHMKSLGTVFRKPGSVARRLSIHRATTIGPKSSLCQVILKNTSTKDVTAINLPSSINRSQSLLTTNSRIPILAPSRAERAHIEASLADVWSRNILPYPGITSRSRNEHRVRTSASTMMRKLNAASITNPFTKRSASTINLVPTEDSEQMPHVNPFLDSLVSVNCDTLPSSMPETMEDSPLQRLPIIRDEIERSSSGGSTSDRSQIADGTTSEGTIRRLDMAKVEAMWGNGNEPVASSLRAPSAQSNHTVTVPLSARSSICSCSVETDKAYPGSQVSGPATGYISTARSSSRWARVGIINRSLQALGNRSFFH</sequence>
<feature type="compositionally biased region" description="Polar residues" evidence="1">
    <location>
        <begin position="275"/>
        <end position="304"/>
    </location>
</feature>
<dbReference type="SUPFAM" id="SSF48065">
    <property type="entry name" value="DBL homology domain (DH-domain)"/>
    <property type="match status" value="1"/>
</dbReference>
<organism evidence="3 4">
    <name type="scientific">Xylaria arbuscula</name>
    <dbReference type="NCBI Taxonomy" id="114810"/>
    <lineage>
        <taxon>Eukaryota</taxon>
        <taxon>Fungi</taxon>
        <taxon>Dikarya</taxon>
        <taxon>Ascomycota</taxon>
        <taxon>Pezizomycotina</taxon>
        <taxon>Sordariomycetes</taxon>
        <taxon>Xylariomycetidae</taxon>
        <taxon>Xylariales</taxon>
        <taxon>Xylariaceae</taxon>
        <taxon>Xylaria</taxon>
    </lineage>
</organism>
<name>A0A9W8NPD7_9PEZI</name>
<evidence type="ECO:0000313" key="4">
    <source>
        <dbReference type="Proteomes" id="UP001148614"/>
    </source>
</evidence>
<feature type="compositionally biased region" description="Low complexity" evidence="1">
    <location>
        <begin position="914"/>
        <end position="924"/>
    </location>
</feature>
<dbReference type="PROSITE" id="PS50010">
    <property type="entry name" value="DH_2"/>
    <property type="match status" value="1"/>
</dbReference>
<dbReference type="GO" id="GO:0005737">
    <property type="term" value="C:cytoplasm"/>
    <property type="evidence" value="ECO:0007669"/>
    <property type="project" value="TreeGrafter"/>
</dbReference>
<dbReference type="InterPro" id="IPR035899">
    <property type="entry name" value="DBL_dom_sf"/>
</dbReference>
<evidence type="ECO:0000256" key="1">
    <source>
        <dbReference type="SAM" id="MobiDB-lite"/>
    </source>
</evidence>
<gene>
    <name evidence="3" type="ORF">NPX13_g135</name>
</gene>
<protein>
    <recommendedName>
        <fullName evidence="2">DH domain-containing protein</fullName>
    </recommendedName>
</protein>
<accession>A0A9W8NPD7</accession>
<keyword evidence="4" id="KW-1185">Reference proteome</keyword>
<evidence type="ECO:0000313" key="3">
    <source>
        <dbReference type="EMBL" id="KAJ3580429.1"/>
    </source>
</evidence>
<feature type="domain" description="DH" evidence="2">
    <location>
        <begin position="318"/>
        <end position="556"/>
    </location>
</feature>
<dbReference type="SMART" id="SM00325">
    <property type="entry name" value="RhoGEF"/>
    <property type="match status" value="1"/>
</dbReference>
<evidence type="ECO:0000259" key="2">
    <source>
        <dbReference type="PROSITE" id="PS50010"/>
    </source>
</evidence>
<dbReference type="AlphaFoldDB" id="A0A9W8NPD7"/>
<dbReference type="Proteomes" id="UP001148614">
    <property type="component" value="Unassembled WGS sequence"/>
</dbReference>
<dbReference type="EMBL" id="JANPWZ010000006">
    <property type="protein sequence ID" value="KAJ3580429.1"/>
    <property type="molecule type" value="Genomic_DNA"/>
</dbReference>
<dbReference type="Pfam" id="PF00621">
    <property type="entry name" value="RhoGEF"/>
    <property type="match status" value="1"/>
</dbReference>
<dbReference type="Gene3D" id="1.20.900.10">
    <property type="entry name" value="Dbl homology (DH) domain"/>
    <property type="match status" value="1"/>
</dbReference>
<dbReference type="PANTHER" id="PTHR45818">
    <property type="entry name" value="PROTEIN VAV"/>
    <property type="match status" value="1"/>
</dbReference>
<dbReference type="PANTHER" id="PTHR45818:SF3">
    <property type="entry name" value="PROTEIN VAV"/>
    <property type="match status" value="1"/>
</dbReference>
<dbReference type="InterPro" id="IPR000219">
    <property type="entry name" value="DH_dom"/>
</dbReference>
<dbReference type="GO" id="GO:0005085">
    <property type="term" value="F:guanyl-nucleotide exchange factor activity"/>
    <property type="evidence" value="ECO:0007669"/>
    <property type="project" value="InterPro"/>
</dbReference>
<feature type="region of interest" description="Disordered" evidence="1">
    <location>
        <begin position="271"/>
        <end position="304"/>
    </location>
</feature>
<reference evidence="3" key="1">
    <citation type="submission" date="2022-07" db="EMBL/GenBank/DDBJ databases">
        <title>Genome Sequence of Xylaria arbuscula.</title>
        <authorList>
            <person name="Buettner E."/>
        </authorList>
    </citation>
    <scope>NUCLEOTIDE SEQUENCE</scope>
    <source>
        <strain evidence="3">VT107</strain>
    </source>
</reference>
<proteinExistence type="predicted"/>
<comment type="caution">
    <text evidence="3">The sequence shown here is derived from an EMBL/GenBank/DDBJ whole genome shotgun (WGS) entry which is preliminary data.</text>
</comment>